<dbReference type="Proteomes" id="UP000806285">
    <property type="component" value="Unassembled WGS sequence"/>
</dbReference>
<comment type="caution">
    <text evidence="2">The sequence shown here is derived from an EMBL/GenBank/DDBJ whole genome shotgun (WGS) entry which is preliminary data.</text>
</comment>
<name>A0ABR9S902_9BURK</name>
<reference evidence="2 3" key="1">
    <citation type="submission" date="2020-10" db="EMBL/GenBank/DDBJ databases">
        <title>Ramlibacter sp. HM2 16S ribosomal RNA gene Genome sequencing and assembly.</title>
        <authorList>
            <person name="Kang M."/>
        </authorList>
    </citation>
    <scope>NUCLEOTIDE SEQUENCE [LARGE SCALE GENOMIC DNA]</scope>
    <source>
        <strain evidence="2 3">HM2</strain>
    </source>
</reference>
<sequence length="194" mass="21142">MATQSPDSFLRQIFDRVGDALQPPAWMVHEVQHRTVLLLNHVLQQEPEAQARLRRQSGRVVEAHWRQFSMRLQATPAGLLDLAAPTQAPDLTLTVGEDSPWSLAQAALRGEKPPVRIDGDVQLAAEVQWLVDHVRWDVEEDLARVFGDAPAHAAGQVLRRMADAVRQFAGRGRDAAPAGTVPPATPTPPGQAGG</sequence>
<dbReference type="PANTHER" id="PTHR38693:SF1">
    <property type="entry name" value="UBIQUINONE BIOSYNTHESIS ACCESSORY FACTOR UBIJ"/>
    <property type="match status" value="1"/>
</dbReference>
<organism evidence="2 3">
    <name type="scientific">Ramlibacter pallidus</name>
    <dbReference type="NCBI Taxonomy" id="2780087"/>
    <lineage>
        <taxon>Bacteria</taxon>
        <taxon>Pseudomonadati</taxon>
        <taxon>Pseudomonadota</taxon>
        <taxon>Betaproteobacteria</taxon>
        <taxon>Burkholderiales</taxon>
        <taxon>Comamonadaceae</taxon>
        <taxon>Ramlibacter</taxon>
    </lineage>
</organism>
<dbReference type="InterPro" id="IPR038989">
    <property type="entry name" value="UbiJ"/>
</dbReference>
<feature type="compositionally biased region" description="Pro residues" evidence="1">
    <location>
        <begin position="183"/>
        <end position="194"/>
    </location>
</feature>
<evidence type="ECO:0008006" key="4">
    <source>
        <dbReference type="Google" id="ProtNLM"/>
    </source>
</evidence>
<accession>A0ABR9S902</accession>
<feature type="region of interest" description="Disordered" evidence="1">
    <location>
        <begin position="170"/>
        <end position="194"/>
    </location>
</feature>
<keyword evidence="3" id="KW-1185">Reference proteome</keyword>
<protein>
    <recommendedName>
        <fullName evidence="4">Ubiquinone biosynthesis protein UbiJ</fullName>
    </recommendedName>
</protein>
<dbReference type="PANTHER" id="PTHR38693">
    <property type="entry name" value="UBIQUINONE BIOSYNTHESIS PROTEIN UBIJ"/>
    <property type="match status" value="1"/>
</dbReference>
<evidence type="ECO:0000313" key="2">
    <source>
        <dbReference type="EMBL" id="MBE7369452.1"/>
    </source>
</evidence>
<dbReference type="RefSeq" id="WP_193678080.1">
    <property type="nucleotide sequence ID" value="NZ_JADDIV010000005.1"/>
</dbReference>
<proteinExistence type="predicted"/>
<evidence type="ECO:0000256" key="1">
    <source>
        <dbReference type="SAM" id="MobiDB-lite"/>
    </source>
</evidence>
<dbReference type="EMBL" id="JADDIV010000005">
    <property type="protein sequence ID" value="MBE7369452.1"/>
    <property type="molecule type" value="Genomic_DNA"/>
</dbReference>
<gene>
    <name evidence="2" type="ORF">IM787_17945</name>
</gene>
<evidence type="ECO:0000313" key="3">
    <source>
        <dbReference type="Proteomes" id="UP000806285"/>
    </source>
</evidence>